<dbReference type="InterPro" id="IPR008922">
    <property type="entry name" value="Di-copper_centre_dom_sf"/>
</dbReference>
<proteinExistence type="predicted"/>
<dbReference type="EMBL" id="PGCI01000323">
    <property type="protein sequence ID" value="PLW29662.1"/>
    <property type="molecule type" value="Genomic_DNA"/>
</dbReference>
<dbReference type="AlphaFoldDB" id="A0A2N5TVZ2"/>
<dbReference type="Proteomes" id="UP000235392">
    <property type="component" value="Unassembled WGS sequence"/>
</dbReference>
<dbReference type="SUPFAM" id="SSF48056">
    <property type="entry name" value="Di-copper centre-containing domain"/>
    <property type="match status" value="1"/>
</dbReference>
<accession>A0A2N5TVZ2</accession>
<comment type="caution">
    <text evidence="1">The sequence shown here is derived from an EMBL/GenBank/DDBJ whole genome shotgun (WGS) entry which is preliminary data.</text>
</comment>
<protein>
    <recommendedName>
        <fullName evidence="3">Tyrosinase copper-binding domain-containing protein</fullName>
    </recommendedName>
</protein>
<gene>
    <name evidence="1" type="ORF">PCASD_20224</name>
</gene>
<evidence type="ECO:0000313" key="1">
    <source>
        <dbReference type="EMBL" id="PLW29662.1"/>
    </source>
</evidence>
<evidence type="ECO:0008006" key="3">
    <source>
        <dbReference type="Google" id="ProtNLM"/>
    </source>
</evidence>
<sequence>MIIFFLHHANIDYHWAKWQNDSPGTRLTDYSGNTVQGRNVNNARITDTLRFLNLGTNVQVPPQRQVACQPFDPPASDLHDPPYDSFPANFTPLWRCTLDYIWVLGDWGSGESPLEVLALLPTHRTETLEPGLPCLGVEAENFLG</sequence>
<dbReference type="Gene3D" id="1.10.1280.10">
    <property type="entry name" value="Di-copper center containing domain from catechol oxidase"/>
    <property type="match status" value="1"/>
</dbReference>
<organism evidence="1 2">
    <name type="scientific">Puccinia coronata f. sp. avenae</name>
    <dbReference type="NCBI Taxonomy" id="200324"/>
    <lineage>
        <taxon>Eukaryota</taxon>
        <taxon>Fungi</taxon>
        <taxon>Dikarya</taxon>
        <taxon>Basidiomycota</taxon>
        <taxon>Pucciniomycotina</taxon>
        <taxon>Pucciniomycetes</taxon>
        <taxon>Pucciniales</taxon>
        <taxon>Pucciniaceae</taxon>
        <taxon>Puccinia</taxon>
    </lineage>
</organism>
<name>A0A2N5TVZ2_9BASI</name>
<evidence type="ECO:0000313" key="2">
    <source>
        <dbReference type="Proteomes" id="UP000235392"/>
    </source>
</evidence>
<reference evidence="1 2" key="1">
    <citation type="submission" date="2017-11" db="EMBL/GenBank/DDBJ databases">
        <title>De novo assembly and phasing of dikaryotic genomes from two isolates of Puccinia coronata f. sp. avenae, the causal agent of oat crown rust.</title>
        <authorList>
            <person name="Miller M.E."/>
            <person name="Zhang Y."/>
            <person name="Omidvar V."/>
            <person name="Sperschneider J."/>
            <person name="Schwessinger B."/>
            <person name="Raley C."/>
            <person name="Palmer J.M."/>
            <person name="Garnica D."/>
            <person name="Upadhyaya N."/>
            <person name="Rathjen J."/>
            <person name="Taylor J.M."/>
            <person name="Park R.F."/>
            <person name="Dodds P.N."/>
            <person name="Hirsch C.D."/>
            <person name="Kianian S.F."/>
            <person name="Figueroa M."/>
        </authorList>
    </citation>
    <scope>NUCLEOTIDE SEQUENCE [LARGE SCALE GENOMIC DNA]</scope>
    <source>
        <strain evidence="1">12SD80</strain>
    </source>
</reference>